<dbReference type="STRING" id="1629334.Cva_01646"/>
<name>A0A0K8MEP0_9PROT</name>
<proteinExistence type="predicted"/>
<dbReference type="AlphaFoldDB" id="A0A0K8MEP0"/>
<reference evidence="1 2" key="1">
    <citation type="submission" date="2015-03" db="EMBL/GenBank/DDBJ databases">
        <title>Caedibacter varicaedens, whole genome shotgun sequence.</title>
        <authorList>
            <person name="Suzuki H."/>
            <person name="Dapper A.L."/>
            <person name="Gibson A.K."/>
            <person name="Jackson C."/>
            <person name="Lee H."/>
            <person name="Pejaver V.R."/>
            <person name="Doak T."/>
            <person name="Lynch M."/>
        </authorList>
    </citation>
    <scope>NUCLEOTIDE SEQUENCE [LARGE SCALE GENOMIC DNA]</scope>
</reference>
<protein>
    <submittedName>
        <fullName evidence="1">Uncharacterized protein</fullName>
    </submittedName>
</protein>
<gene>
    <name evidence="1" type="ORF">Cva_01646</name>
</gene>
<accession>A0A0K8MEP0</accession>
<keyword evidence="2" id="KW-1185">Reference proteome</keyword>
<dbReference type="Proteomes" id="UP000036771">
    <property type="component" value="Unassembled WGS sequence"/>
</dbReference>
<evidence type="ECO:0000313" key="2">
    <source>
        <dbReference type="Proteomes" id="UP000036771"/>
    </source>
</evidence>
<dbReference type="EMBL" id="BBVC01000109">
    <property type="protein sequence ID" value="GAO98976.1"/>
    <property type="molecule type" value="Genomic_DNA"/>
</dbReference>
<comment type="caution">
    <text evidence="1">The sequence shown here is derived from an EMBL/GenBank/DDBJ whole genome shotgun (WGS) entry which is preliminary data.</text>
</comment>
<organism evidence="1 2">
    <name type="scientific">Caedimonas varicaedens</name>
    <dbReference type="NCBI Taxonomy" id="1629334"/>
    <lineage>
        <taxon>Bacteria</taxon>
        <taxon>Pseudomonadati</taxon>
        <taxon>Pseudomonadota</taxon>
        <taxon>Alphaproteobacteria</taxon>
        <taxon>Holosporales</taxon>
        <taxon>Caedimonadaceae</taxon>
        <taxon>Caedimonas</taxon>
    </lineage>
</organism>
<sequence length="113" mass="13188">MLNQLKKHLGIVDLAGIIRDHIRFEEEHRLAMNDHLAEIKEWLTVHETDCQEKSAERHNDVMARIGMVLTELQKRDILPLVRSGYMQLLPLEETLPVEPMKIKQEKTKKAKGK</sequence>
<evidence type="ECO:0000313" key="1">
    <source>
        <dbReference type="EMBL" id="GAO98976.1"/>
    </source>
</evidence>